<name>A0ABU8W4D5_9BURK</name>
<organism evidence="2 3">
    <name type="scientific">Variovorax humicola</name>
    <dbReference type="NCBI Taxonomy" id="1769758"/>
    <lineage>
        <taxon>Bacteria</taxon>
        <taxon>Pseudomonadati</taxon>
        <taxon>Pseudomonadota</taxon>
        <taxon>Betaproteobacteria</taxon>
        <taxon>Burkholderiales</taxon>
        <taxon>Comamonadaceae</taxon>
        <taxon>Variovorax</taxon>
    </lineage>
</organism>
<comment type="caution">
    <text evidence="2">The sequence shown here is derived from an EMBL/GenBank/DDBJ whole genome shotgun (WGS) entry which is preliminary data.</text>
</comment>
<accession>A0ABU8W4D5</accession>
<feature type="compositionally biased region" description="Low complexity" evidence="1">
    <location>
        <begin position="267"/>
        <end position="277"/>
    </location>
</feature>
<keyword evidence="3" id="KW-1185">Reference proteome</keyword>
<proteinExistence type="predicted"/>
<protein>
    <submittedName>
        <fullName evidence="2">Type VI secretion system accessory protein TagJ</fullName>
    </submittedName>
</protein>
<dbReference type="Gene3D" id="1.25.40.10">
    <property type="entry name" value="Tetratricopeptide repeat domain"/>
    <property type="match status" value="1"/>
</dbReference>
<dbReference type="PIRSF" id="PIRSF029288">
    <property type="entry name" value="SciE_ImpE"/>
    <property type="match status" value="1"/>
</dbReference>
<evidence type="ECO:0000313" key="3">
    <source>
        <dbReference type="Proteomes" id="UP001363010"/>
    </source>
</evidence>
<dbReference type="RefSeq" id="WP_340365795.1">
    <property type="nucleotide sequence ID" value="NZ_JBBKZV010000016.1"/>
</dbReference>
<dbReference type="EMBL" id="JBBKZV010000016">
    <property type="protein sequence ID" value="MEJ8824773.1"/>
    <property type="molecule type" value="Genomic_DNA"/>
</dbReference>
<sequence>MTRSAELLLANDPAGALKALTDEIKAKPADSKLRVFMVQLLCVLGQWERALNQLTVAAELDALAVPMKQVYGDAIRCEGLRANVFAGKKTPMVFGQPDEWLALLIESLLRRGMGENELAGQLRERAFDAAPAVGGTIDGTPFEWLADADMRIGPVLEAFVNGKYYWVPFARLAAVRLEPPEDLRDCVWMPANLLFENGGESLALIPTRYQGTEKSTDGELLLARKTEWSELQPEVWAGLGQRMLSSDAGDHALMDVREIVFGDESSANASAAPAATAQEGTGDSGGF</sequence>
<dbReference type="InterPro" id="IPR011990">
    <property type="entry name" value="TPR-like_helical_dom_sf"/>
</dbReference>
<dbReference type="Proteomes" id="UP001363010">
    <property type="component" value="Unassembled WGS sequence"/>
</dbReference>
<gene>
    <name evidence="2" type="ORF">WKW80_22485</name>
</gene>
<dbReference type="Pfam" id="PF07024">
    <property type="entry name" value="ImpE"/>
    <property type="match status" value="1"/>
</dbReference>
<dbReference type="SUPFAM" id="SSF144059">
    <property type="entry name" value="ImpE-like"/>
    <property type="match status" value="1"/>
</dbReference>
<evidence type="ECO:0000313" key="2">
    <source>
        <dbReference type="EMBL" id="MEJ8824773.1"/>
    </source>
</evidence>
<dbReference type="InterPro" id="IPR009211">
    <property type="entry name" value="TagJ"/>
</dbReference>
<feature type="region of interest" description="Disordered" evidence="1">
    <location>
        <begin position="267"/>
        <end position="287"/>
    </location>
</feature>
<evidence type="ECO:0000256" key="1">
    <source>
        <dbReference type="SAM" id="MobiDB-lite"/>
    </source>
</evidence>
<reference evidence="2 3" key="1">
    <citation type="submission" date="2024-03" db="EMBL/GenBank/DDBJ databases">
        <title>Novel species of the genus Variovorax.</title>
        <authorList>
            <person name="Liu Q."/>
            <person name="Xin Y.-H."/>
        </authorList>
    </citation>
    <scope>NUCLEOTIDE SEQUENCE [LARGE SCALE GENOMIC DNA]</scope>
    <source>
        <strain evidence="2 3">KACC 18501</strain>
    </source>
</reference>